<keyword evidence="5" id="KW-0547">Nucleotide-binding</keyword>
<keyword evidence="8 11" id="KW-0472">Membrane</keyword>
<dbReference type="PROSITE" id="PS50929">
    <property type="entry name" value="ABC_TM1F"/>
    <property type="match status" value="1"/>
</dbReference>
<dbReference type="GO" id="GO:0005886">
    <property type="term" value="C:plasma membrane"/>
    <property type="evidence" value="ECO:0007669"/>
    <property type="project" value="UniProtKB-SubCell"/>
</dbReference>
<dbReference type="GO" id="GO:0016887">
    <property type="term" value="F:ATP hydrolysis activity"/>
    <property type="evidence" value="ECO:0007669"/>
    <property type="project" value="InterPro"/>
</dbReference>
<dbReference type="NCBIfam" id="TIGR02857">
    <property type="entry name" value="CydD"/>
    <property type="match status" value="1"/>
</dbReference>
<dbReference type="GO" id="GO:0140359">
    <property type="term" value="F:ABC-type transporter activity"/>
    <property type="evidence" value="ECO:0007669"/>
    <property type="project" value="InterPro"/>
</dbReference>
<accession>A0A4R4RCD1</accession>
<dbReference type="InterPro" id="IPR039421">
    <property type="entry name" value="Type_1_exporter"/>
</dbReference>
<keyword evidence="15" id="KW-1185">Reference proteome</keyword>
<keyword evidence="6" id="KW-0067">ATP-binding</keyword>
<feature type="domain" description="ABC transporter" evidence="12">
    <location>
        <begin position="369"/>
        <end position="591"/>
    </location>
</feature>
<evidence type="ECO:0000313" key="14">
    <source>
        <dbReference type="EMBL" id="TDC46043.1"/>
    </source>
</evidence>
<feature type="compositionally biased region" description="Low complexity" evidence="10">
    <location>
        <begin position="332"/>
        <end position="351"/>
    </location>
</feature>
<dbReference type="PROSITE" id="PS00211">
    <property type="entry name" value="ABC_TRANSPORTER_1"/>
    <property type="match status" value="1"/>
</dbReference>
<protein>
    <submittedName>
        <fullName evidence="14">Thiol reductant ABC exporter subunit CydD</fullName>
    </submittedName>
</protein>
<evidence type="ECO:0000256" key="2">
    <source>
        <dbReference type="ARBA" id="ARBA00022448"/>
    </source>
</evidence>
<evidence type="ECO:0000256" key="9">
    <source>
        <dbReference type="ARBA" id="ARBA00061644"/>
    </source>
</evidence>
<proteinExistence type="inferred from homology"/>
<dbReference type="CDD" id="cd18584">
    <property type="entry name" value="ABC_6TM_AarD_CydD"/>
    <property type="match status" value="1"/>
</dbReference>
<comment type="caution">
    <text evidence="14">The sequence shown here is derived from an EMBL/GenBank/DDBJ whole genome shotgun (WGS) entry which is preliminary data.</text>
</comment>
<dbReference type="EMBL" id="SMKL01000111">
    <property type="protein sequence ID" value="TDC46043.1"/>
    <property type="molecule type" value="Genomic_DNA"/>
</dbReference>
<dbReference type="OrthoDB" id="9806127at2"/>
<dbReference type="PROSITE" id="PS50893">
    <property type="entry name" value="ABC_TRANSPORTER_2"/>
    <property type="match status" value="1"/>
</dbReference>
<evidence type="ECO:0000256" key="7">
    <source>
        <dbReference type="ARBA" id="ARBA00022989"/>
    </source>
</evidence>
<dbReference type="SUPFAM" id="SSF52540">
    <property type="entry name" value="P-loop containing nucleoside triphosphate hydrolases"/>
    <property type="match status" value="1"/>
</dbReference>
<dbReference type="InterPro" id="IPR011527">
    <property type="entry name" value="ABC1_TM_dom"/>
</dbReference>
<dbReference type="SUPFAM" id="SSF90123">
    <property type="entry name" value="ABC transporter transmembrane region"/>
    <property type="match status" value="1"/>
</dbReference>
<dbReference type="GO" id="GO:0005524">
    <property type="term" value="F:ATP binding"/>
    <property type="evidence" value="ECO:0007669"/>
    <property type="project" value="UniProtKB-KW"/>
</dbReference>
<feature type="transmembrane region" description="Helical" evidence="11">
    <location>
        <begin position="161"/>
        <end position="181"/>
    </location>
</feature>
<dbReference type="GO" id="GO:0042883">
    <property type="term" value="P:cysteine transport"/>
    <property type="evidence" value="ECO:0007669"/>
    <property type="project" value="InterPro"/>
</dbReference>
<keyword evidence="3" id="KW-1003">Cell membrane</keyword>
<dbReference type="Gene3D" id="3.40.50.300">
    <property type="entry name" value="P-loop containing nucleotide triphosphate hydrolases"/>
    <property type="match status" value="1"/>
</dbReference>
<sequence>MNQLARRLLAGLPAFPVVAAAFTLLAVAGAVVILVQAELLARLLADGVLDGPSVGSVAAMFGLLAGVFAVRAGLSWAQQALAQRAAASVKASLRRRVLRRTQELGPGWLSGQHTGGLTTTLGRGLDALDPWFTGYFPQLFVAAVVPVAVLVRIAVADLASAVIIVVTLPLIPIFGILVGLSTTRATERQWRALERLGGHFLDVVAGLPTLRAFGRATSQAQAVRRIADEHRSATMRTLRIAFLSALVLELVATLSVALVAVPVGLRTLDGGLTLSTALLVLLLAPEAYLPLRALGSQFHASTEGLAVAERCFEVLDAPGSRGPARSLRRPDATSAGGDDGAATPTPAPGSGRSARVPVASGADPAAPVVRFEDVTVRYAGREEAALDGVSLSVATGERVALVGPSGAGKSTLLNVLLGLVPVSSGRVLVGGVDLADADVEEWRREVAWVPQRPHLFARTVAENIRLGRPDATDDEVVRAARLAHADEFVAALPRGYETALGERGAGLSSGQRQRIALARAFLRDAPLLVLDEPTAGLDAGSEATVVEATARLMAGRTVLVVAHRPAMVLDAGRVVTIEHGRIAGPQLPAGVR</sequence>
<dbReference type="Pfam" id="PF00005">
    <property type="entry name" value="ABC_tran"/>
    <property type="match status" value="1"/>
</dbReference>
<dbReference type="AlphaFoldDB" id="A0A4R4RCD1"/>
<evidence type="ECO:0000256" key="3">
    <source>
        <dbReference type="ARBA" id="ARBA00022475"/>
    </source>
</evidence>
<comment type="subcellular location">
    <subcellularLocation>
        <location evidence="1">Cell membrane</location>
        <topology evidence="1">Multi-pass membrane protein</topology>
    </subcellularLocation>
</comment>
<keyword evidence="4 11" id="KW-0812">Transmembrane</keyword>
<feature type="region of interest" description="Disordered" evidence="10">
    <location>
        <begin position="319"/>
        <end position="359"/>
    </location>
</feature>
<dbReference type="Pfam" id="PF00664">
    <property type="entry name" value="ABC_membrane"/>
    <property type="match status" value="1"/>
</dbReference>
<dbReference type="Gene3D" id="1.20.1560.10">
    <property type="entry name" value="ABC transporter type 1, transmembrane domain"/>
    <property type="match status" value="1"/>
</dbReference>
<feature type="transmembrane region" description="Helical" evidence="11">
    <location>
        <begin position="54"/>
        <end position="74"/>
    </location>
</feature>
<dbReference type="FunFam" id="3.40.50.300:FF:000299">
    <property type="entry name" value="ABC transporter ATP-binding protein/permease"/>
    <property type="match status" value="1"/>
</dbReference>
<gene>
    <name evidence="14" type="primary">cydD</name>
    <name evidence="14" type="ORF">E1212_27760</name>
</gene>
<dbReference type="SMART" id="SM00382">
    <property type="entry name" value="AAA"/>
    <property type="match status" value="1"/>
</dbReference>
<dbReference type="InterPro" id="IPR003439">
    <property type="entry name" value="ABC_transporter-like_ATP-bd"/>
</dbReference>
<evidence type="ECO:0000256" key="5">
    <source>
        <dbReference type="ARBA" id="ARBA00022741"/>
    </source>
</evidence>
<dbReference type="InterPro" id="IPR014216">
    <property type="entry name" value="ABC_transptr_CydD"/>
</dbReference>
<evidence type="ECO:0000259" key="13">
    <source>
        <dbReference type="PROSITE" id="PS50929"/>
    </source>
</evidence>
<organism evidence="14 15">
    <name type="scientific">Jiangella ureilytica</name>
    <dbReference type="NCBI Taxonomy" id="2530374"/>
    <lineage>
        <taxon>Bacteria</taxon>
        <taxon>Bacillati</taxon>
        <taxon>Actinomycetota</taxon>
        <taxon>Actinomycetes</taxon>
        <taxon>Jiangellales</taxon>
        <taxon>Jiangellaceae</taxon>
        <taxon>Jiangella</taxon>
    </lineage>
</organism>
<dbReference type="InterPro" id="IPR027417">
    <property type="entry name" value="P-loop_NTPase"/>
</dbReference>
<name>A0A4R4RCD1_9ACTN</name>
<evidence type="ECO:0000256" key="6">
    <source>
        <dbReference type="ARBA" id="ARBA00022840"/>
    </source>
</evidence>
<keyword evidence="2" id="KW-0813">Transport</keyword>
<feature type="transmembrane region" description="Helical" evidence="11">
    <location>
        <begin position="135"/>
        <end position="155"/>
    </location>
</feature>
<dbReference type="InterPro" id="IPR003593">
    <property type="entry name" value="AAA+_ATPase"/>
</dbReference>
<evidence type="ECO:0000313" key="15">
    <source>
        <dbReference type="Proteomes" id="UP000295621"/>
    </source>
</evidence>
<dbReference type="InterPro" id="IPR036640">
    <property type="entry name" value="ABC1_TM_sf"/>
</dbReference>
<feature type="transmembrane region" description="Helical" evidence="11">
    <location>
        <begin position="240"/>
        <end position="265"/>
    </location>
</feature>
<evidence type="ECO:0000259" key="12">
    <source>
        <dbReference type="PROSITE" id="PS50893"/>
    </source>
</evidence>
<dbReference type="PANTHER" id="PTHR24221">
    <property type="entry name" value="ATP-BINDING CASSETTE SUB-FAMILY B"/>
    <property type="match status" value="1"/>
</dbReference>
<dbReference type="RefSeq" id="WP_131988582.1">
    <property type="nucleotide sequence ID" value="NZ_SMKL01000111.1"/>
</dbReference>
<comment type="similarity">
    <text evidence="9">Belongs to the ABC transporter superfamily. Lipid exporter (TC 3.A.1.106) family.</text>
</comment>
<feature type="transmembrane region" description="Helical" evidence="11">
    <location>
        <begin position="12"/>
        <end position="34"/>
    </location>
</feature>
<keyword evidence="7 11" id="KW-1133">Transmembrane helix</keyword>
<reference evidence="14 15" key="1">
    <citation type="submission" date="2019-02" db="EMBL/GenBank/DDBJ databases">
        <title>Draft genome sequences of novel Actinobacteria.</title>
        <authorList>
            <person name="Sahin N."/>
            <person name="Ay H."/>
            <person name="Saygin H."/>
        </authorList>
    </citation>
    <scope>NUCLEOTIDE SEQUENCE [LARGE SCALE GENOMIC DNA]</scope>
    <source>
        <strain evidence="14 15">KC603</strain>
    </source>
</reference>
<dbReference type="PANTHER" id="PTHR24221:SF590">
    <property type="entry name" value="COMPONENT LINKED WITH THE ASSEMBLY OF CYTOCHROME' TRANSPORT TRANSMEMBRANE ATP-BINDING PROTEIN ABC TRANSPORTER CYDD-RELATED"/>
    <property type="match status" value="1"/>
</dbReference>
<evidence type="ECO:0000256" key="1">
    <source>
        <dbReference type="ARBA" id="ARBA00004651"/>
    </source>
</evidence>
<dbReference type="Proteomes" id="UP000295621">
    <property type="component" value="Unassembled WGS sequence"/>
</dbReference>
<evidence type="ECO:0000256" key="8">
    <source>
        <dbReference type="ARBA" id="ARBA00023136"/>
    </source>
</evidence>
<evidence type="ECO:0000256" key="4">
    <source>
        <dbReference type="ARBA" id="ARBA00022692"/>
    </source>
</evidence>
<dbReference type="InterPro" id="IPR017871">
    <property type="entry name" value="ABC_transporter-like_CS"/>
</dbReference>
<feature type="domain" description="ABC transmembrane type-1" evidence="13">
    <location>
        <begin position="20"/>
        <end position="303"/>
    </location>
</feature>
<evidence type="ECO:0000256" key="11">
    <source>
        <dbReference type="SAM" id="Phobius"/>
    </source>
</evidence>
<evidence type="ECO:0000256" key="10">
    <source>
        <dbReference type="SAM" id="MobiDB-lite"/>
    </source>
</evidence>